<dbReference type="AlphaFoldDB" id="A0A173X258"/>
<protein>
    <submittedName>
        <fullName evidence="1">Nucleotidyltransferase domain</fullName>
    </submittedName>
</protein>
<dbReference type="EMBL" id="CYZH01000001">
    <property type="protein sequence ID" value="CUN45862.1"/>
    <property type="molecule type" value="Genomic_DNA"/>
</dbReference>
<keyword evidence="1" id="KW-0808">Transferase</keyword>
<reference evidence="1 2" key="1">
    <citation type="submission" date="2015-09" db="EMBL/GenBank/DDBJ databases">
        <authorList>
            <consortium name="Pathogen Informatics"/>
        </authorList>
    </citation>
    <scope>NUCLEOTIDE SEQUENCE [LARGE SCALE GENOMIC DNA]</scope>
    <source>
        <strain evidence="1 2">2789STDY5608840</strain>
    </source>
</reference>
<evidence type="ECO:0000313" key="2">
    <source>
        <dbReference type="Proteomes" id="UP000095517"/>
    </source>
</evidence>
<proteinExistence type="predicted"/>
<evidence type="ECO:0000313" key="1">
    <source>
        <dbReference type="EMBL" id="CUN45862.1"/>
    </source>
</evidence>
<sequence length="50" mass="6125">MTMIIFLSFFELGWTIDIQIHPILYTFKDWMERSFSLFYKNVEREGVDLC</sequence>
<name>A0A173X258_9BACE</name>
<dbReference type="GO" id="GO:0016740">
    <property type="term" value="F:transferase activity"/>
    <property type="evidence" value="ECO:0007669"/>
    <property type="project" value="UniProtKB-KW"/>
</dbReference>
<organism evidence="1 2">
    <name type="scientific">Bacteroides finegoldii</name>
    <dbReference type="NCBI Taxonomy" id="338188"/>
    <lineage>
        <taxon>Bacteria</taxon>
        <taxon>Pseudomonadati</taxon>
        <taxon>Bacteroidota</taxon>
        <taxon>Bacteroidia</taxon>
        <taxon>Bacteroidales</taxon>
        <taxon>Bacteroidaceae</taxon>
        <taxon>Bacteroides</taxon>
    </lineage>
</organism>
<gene>
    <name evidence="1" type="ORF">ERS852397_00269</name>
</gene>
<dbReference type="STRING" id="338188.ERS852397_00269"/>
<dbReference type="Proteomes" id="UP000095517">
    <property type="component" value="Unassembled WGS sequence"/>
</dbReference>
<accession>A0A173X258</accession>